<evidence type="ECO:0000256" key="4">
    <source>
        <dbReference type="SAM" id="Phobius"/>
    </source>
</evidence>
<feature type="compositionally biased region" description="Polar residues" evidence="3">
    <location>
        <begin position="106"/>
        <end position="115"/>
    </location>
</feature>
<dbReference type="EMBL" id="LSRX01000157">
    <property type="protein sequence ID" value="OLQ06568.1"/>
    <property type="molecule type" value="Genomic_DNA"/>
</dbReference>
<keyword evidence="7" id="KW-1185">Reference proteome</keyword>
<feature type="region of interest" description="Disordered" evidence="3">
    <location>
        <begin position="1497"/>
        <end position="1517"/>
    </location>
</feature>
<feature type="zinc finger region" description="C3H1-type" evidence="1">
    <location>
        <begin position="838"/>
        <end position="866"/>
    </location>
</feature>
<dbReference type="InterPro" id="IPR013103">
    <property type="entry name" value="RVT_2"/>
</dbReference>
<proteinExistence type="predicted"/>
<comment type="caution">
    <text evidence="6">The sequence shown here is derived from an EMBL/GenBank/DDBJ whole genome shotgun (WGS) entry which is preliminary data.</text>
</comment>
<dbReference type="Pfam" id="PF07727">
    <property type="entry name" value="RVT_2"/>
    <property type="match status" value="1"/>
</dbReference>
<feature type="region of interest" description="Disordered" evidence="3">
    <location>
        <begin position="885"/>
        <end position="958"/>
    </location>
</feature>
<keyword evidence="2" id="KW-0175">Coiled coil</keyword>
<protein>
    <submittedName>
        <fullName evidence="6">Copia protein</fullName>
    </submittedName>
</protein>
<dbReference type="GO" id="GO:0003676">
    <property type="term" value="F:nucleic acid binding"/>
    <property type="evidence" value="ECO:0007669"/>
    <property type="project" value="InterPro"/>
</dbReference>
<feature type="transmembrane region" description="Helical" evidence="4">
    <location>
        <begin position="2738"/>
        <end position="2756"/>
    </location>
</feature>
<keyword evidence="1" id="KW-0862">Zinc</keyword>
<feature type="region of interest" description="Disordered" evidence="3">
    <location>
        <begin position="214"/>
        <end position="236"/>
    </location>
</feature>
<keyword evidence="4" id="KW-0472">Membrane</keyword>
<dbReference type="GO" id="GO:0008270">
    <property type="term" value="F:zinc ion binding"/>
    <property type="evidence" value="ECO:0007669"/>
    <property type="project" value="UniProtKB-KW"/>
</dbReference>
<dbReference type="InterPro" id="IPR036397">
    <property type="entry name" value="RNaseH_sf"/>
</dbReference>
<sequence>MAQPANSEGHFDQQVMGAQTAGPGLEGEERAPDYAAALPVLPNGVDRPEPSPQRIQSLPWSPSMVAQGGGQTADERTVELPTAPPRLPEIARLGPGVDEGTPLRDPSSNLRSSGAATEWPPALKWMGRLNEFLQRATGPVETFTALTRQQVTGSREGGMVMQEHTYRRSTTSPMHTPDLQQQTQQASMATSSATPLFSTAAQRTMERWPSRAPLLYGSSAAPQPDGSDRASSTSIPRELVQEEVRRQVMEALQAQTVQMEELRRENESLRSMQTSVVQQGVSPGDRAFGVQQGVSPGDRAFGLQQGVFPGDRAFSVQQGVPPGDRALSLQQDVPLGDRALSLQQGVPPGDRAFSLQQGVPPGDRAFSLQQGVPPGDRAFSLQQDVPPGDRAFSLQQDVPPGDRALSLQYDVPPGVQPPSVHFEADQTVDQPMAGVARNTPAAYPFSGLLQSDVCGASGGVVPPAAQSPQVRLRGDYGARHRSRTPSRERTAYPPPPPPGIPPRLPEGRDKTTGAGAKGGFNSSSNPLETLVAGMTQIQEVLLKGRSGGETAEYDPSKSVAEFSKLKENSTESGAIDFQDWLYLVEQQVGSMASGASVWWNGMVAAAMAAYGRYQASTPIQRLSISAELPAELEDAKFSKLEKRVAALLVASLPQAMREEMVAYRVRRVHQQLFRLLVCYQPGGSSDRALVLSQLDPKDGSTDVGEVAASLRRWFRWLQRAQDLQLSLPDPSIQIKALTSLTKKLADRNSDFQFKISLARTELRVDSRPSQDTALRYFQHLLAEQMGPTKAKPPTAAAALSAQAMAAAAEDAQQRPRAGQGQQPKAPMQTPTSPKEGKGEGKGSCKWFVSEQGCSRGRACRYLHDWSQVVKAERCLVCGSKLHKVKDCPRKDQEPGSDSPGPRGLNRKELRALASMSSSSTGQGSAAPPMATAKQQPPPPPPASIAMTPAAKAAADPPLQPAVTSDSLKEMLVETTKALKALSMTSAPSLAMPEQSAPAVQDPLQLLSRRLNKFTLKSLDERMALLDSGASHAYRKAHNGEECNRARPVSVKLAEGETTLLQTEAGTLLGDNAAETLVPLGQLVEVLGCTVQWSKNRLVVTHPVHGRLKVQVRDFCPQLAEQQALKLIAELEEKRLRDFNKAVYSLELKMAQSDREMEWFEYVQDYVVKGDRVDLLAAISKAPFFQDYPIEMIATAAEGIPVQERDGWLLLKSMPWSRLAVTSATGVNVDVDLLDSNLLNVTRMDGIYKLLLWAAAQGRIRTLIGGPPRRSYLKEDEQRRDKEEQLLARMLILGTVAMEGRRQYRSERVGVAIEHPDYESEGGSFWQSSMWKEFAECYSLELIRSGKGSTGTNFDGRLLYGVPSTTAASGRWTDEYVEWMGEAVNGWTGYSLHDSILCSVAVDKEDIKLGKMTAKEWQLHLRPFRSKGLNTETNQYKFMLVCAYQFPRLPETPADPREPIDDGGGVGEIFREEDEEFDGVAGPLSDEFAIVGDDANKEHAEVDEEGKEVTKEEREAREASEPLEFSVAYFVRPLRSRRSGEVLRALQEVYIDVKMLGLPVNRLHADRAREFRTPAVSEWAAARDVQVTRTEGDTPAQNGVAEQAVKYIKARTRILLTSAQELSGRDIKEVKTWWPLAAETVAVRQRALAFGQDSKPPAGFGHKVFVKRKKYGAEARDLDPKWSEATYLGPARDVPGGHVVLTDDDHLWNTCNVRLLPDVPMEPDPADVPARKRIFGKRPPPPVVPIAVGRATLSAMRTKASRAGPCEVVKIKDEKSVAKIEYLPAKDLDKTLAQVSMEREWFSLGDCLSVVEDIPFKKPNQTRVADAWGDPGPDVYVALGAYQHGSFVGITNATRRYSWLTKYLAEFLKVHAGTGDPFTSIVLAKNLGTRLHRDKYNIDGRRNIVVTFGSCNEGGLWVEGEHDEYPRLPQRLSDGVDVQGTVLPSKGNVVKFDPRRLHCSTSWTGIKWSVIGYCNRGVNRMDQQTLDELKSFGFPLPEIPRPSLLQLRNNNDQEEFDHCGSSDEEEHFLSAQISEEELVRLRQVLDEEEIIESWMKRDLSQEEQEEISQANVLAMRRCERMEANAAEQLQQADNMDSLEWLQLCRLVEGGEQHGIEELLRSLDSPLQVVYTFTLAEVRENVGAWKKAIMKEVQALISCGALTKLEPEEEDRLNRTGALVVLPAKVVFTAKPPDQAPTNGVQTKSSDQIEFPDGVQTKSSDQLEFPDGVQTKSSDQLEFPDGVQTKSSVPVVHAEGQSQVPVDALYKRKARLVICGNFEKHITEELYAGGCQTETVRIMISHVAGKPSWDAAITDVRNAFLLAPMSTDAVYGLRFPKVFLLALGAEWDFLYRVDRALYGFRRSPRLWGSFRDGRLRGAKLWVNGKRAILRRLVADENVWQLIYEESSEPQEALAYLIVYVDDIMYLGEPQTIQQLHEWLSSEWTSSPLLWASSEDGIRFLGLEIYKVKSGYRMCQLGYIKELLRHHGLSEGPGARTPCPREWLLGDGEIEQKAYDERSLRKAQQMTGELLWLSTKSRPDLMHSVASMSSLCLRDPILVERIGSRVLSYLHTTAHLSLMFGTAGADGPHDVIAYSDASFSPSGGRSIGCSLVTYHGNAAAWRSGRQSLVALSTAEAELIEAVASVQLQAGIAALTCEINLVPIRRALYVDNSASVGLCTDSPGTWRLYDLRNMWGLIKYEEAESQQSGREDKVLVVLYCVTQPVAGKKAKPDIEVTFPWELYGLVFLLVIAGIAVWEVVKKIWSRLQPDESESREARRLRTDRTEVPVPALQSGMTRGSYLLEVTLCV</sequence>
<evidence type="ECO:0000313" key="6">
    <source>
        <dbReference type="EMBL" id="OLQ06568.1"/>
    </source>
</evidence>
<dbReference type="InterPro" id="IPR012337">
    <property type="entry name" value="RNaseH-like_sf"/>
</dbReference>
<evidence type="ECO:0000256" key="3">
    <source>
        <dbReference type="SAM" id="MobiDB-lite"/>
    </source>
</evidence>
<feature type="region of interest" description="Disordered" evidence="3">
    <location>
        <begin position="1"/>
        <end position="116"/>
    </location>
</feature>
<dbReference type="InterPro" id="IPR000571">
    <property type="entry name" value="Znf_CCCH"/>
</dbReference>
<feature type="region of interest" description="Disordered" evidence="3">
    <location>
        <begin position="2189"/>
        <end position="2220"/>
    </location>
</feature>
<reference evidence="6 7" key="1">
    <citation type="submission" date="2016-02" db="EMBL/GenBank/DDBJ databases">
        <title>Genome analysis of coral dinoflagellate symbionts highlights evolutionary adaptations to a symbiotic lifestyle.</title>
        <authorList>
            <person name="Aranda M."/>
            <person name="Li Y."/>
            <person name="Liew Y.J."/>
            <person name="Baumgarten S."/>
            <person name="Simakov O."/>
            <person name="Wilson M."/>
            <person name="Piel J."/>
            <person name="Ashoor H."/>
            <person name="Bougouffa S."/>
            <person name="Bajic V.B."/>
            <person name="Ryu T."/>
            <person name="Ravasi T."/>
            <person name="Bayer T."/>
            <person name="Micklem G."/>
            <person name="Kim H."/>
            <person name="Bhak J."/>
            <person name="Lajeunesse T.C."/>
            <person name="Voolstra C.R."/>
        </authorList>
    </citation>
    <scope>NUCLEOTIDE SEQUENCE [LARGE SCALE GENOMIC DNA]</scope>
    <source>
        <strain evidence="6 7">CCMP2467</strain>
    </source>
</reference>
<dbReference type="SUPFAM" id="SSF53098">
    <property type="entry name" value="Ribonuclease H-like"/>
    <property type="match status" value="1"/>
</dbReference>
<feature type="compositionally biased region" description="Low complexity" evidence="3">
    <location>
        <begin position="801"/>
        <end position="823"/>
    </location>
</feature>
<evidence type="ECO:0000256" key="2">
    <source>
        <dbReference type="SAM" id="Coils"/>
    </source>
</evidence>
<keyword evidence="1" id="KW-0479">Metal-binding</keyword>
<dbReference type="Proteomes" id="UP000186817">
    <property type="component" value="Unassembled WGS sequence"/>
</dbReference>
<dbReference type="OrthoDB" id="416991at2759"/>
<name>A0A1Q9EGR8_SYMMI</name>
<keyword evidence="1" id="KW-0863">Zinc-finger</keyword>
<feature type="compositionally biased region" description="Basic and acidic residues" evidence="3">
    <location>
        <begin position="1506"/>
        <end position="1517"/>
    </location>
</feature>
<evidence type="ECO:0000256" key="1">
    <source>
        <dbReference type="PROSITE-ProRule" id="PRU00723"/>
    </source>
</evidence>
<feature type="compositionally biased region" description="Pro residues" evidence="3">
    <location>
        <begin position="492"/>
        <end position="504"/>
    </location>
</feature>
<dbReference type="Gene3D" id="3.30.420.10">
    <property type="entry name" value="Ribonuclease H-like superfamily/Ribonuclease H"/>
    <property type="match status" value="1"/>
</dbReference>
<keyword evidence="4" id="KW-1133">Transmembrane helix</keyword>
<feature type="region of interest" description="Disordered" evidence="3">
    <location>
        <begin position="801"/>
        <end position="842"/>
    </location>
</feature>
<keyword evidence="4" id="KW-0812">Transmembrane</keyword>
<dbReference type="PROSITE" id="PS50103">
    <property type="entry name" value="ZF_C3H1"/>
    <property type="match status" value="1"/>
</dbReference>
<evidence type="ECO:0000313" key="7">
    <source>
        <dbReference type="Proteomes" id="UP000186817"/>
    </source>
</evidence>
<feature type="compositionally biased region" description="Polar residues" evidence="3">
    <location>
        <begin position="2194"/>
        <end position="2206"/>
    </location>
</feature>
<feature type="region of interest" description="Disordered" evidence="3">
    <location>
        <begin position="460"/>
        <end position="524"/>
    </location>
</feature>
<organism evidence="6 7">
    <name type="scientific">Symbiodinium microadriaticum</name>
    <name type="common">Dinoflagellate</name>
    <name type="synonym">Zooxanthella microadriatica</name>
    <dbReference type="NCBI Taxonomy" id="2951"/>
    <lineage>
        <taxon>Eukaryota</taxon>
        <taxon>Sar</taxon>
        <taxon>Alveolata</taxon>
        <taxon>Dinophyceae</taxon>
        <taxon>Suessiales</taxon>
        <taxon>Symbiodiniaceae</taxon>
        <taxon>Symbiodinium</taxon>
    </lineage>
</organism>
<gene>
    <name evidence="6" type="primary">GIP</name>
    <name evidence="6" type="ORF">AK812_SmicGene10122</name>
</gene>
<feature type="compositionally biased region" description="Low complexity" evidence="3">
    <location>
        <begin position="943"/>
        <end position="956"/>
    </location>
</feature>
<feature type="domain" description="C3H1-type" evidence="5">
    <location>
        <begin position="838"/>
        <end position="866"/>
    </location>
</feature>
<feature type="compositionally biased region" description="Low complexity" evidence="3">
    <location>
        <begin position="911"/>
        <end position="934"/>
    </location>
</feature>
<feature type="coiled-coil region" evidence="2">
    <location>
        <begin position="245"/>
        <end position="272"/>
    </location>
</feature>
<evidence type="ECO:0000259" key="5">
    <source>
        <dbReference type="PROSITE" id="PS50103"/>
    </source>
</evidence>
<accession>A0A1Q9EGR8</accession>